<organism evidence="2 3">
    <name type="scientific">Actinoplanes sandaracinus</name>
    <dbReference type="NCBI Taxonomy" id="3045177"/>
    <lineage>
        <taxon>Bacteria</taxon>
        <taxon>Bacillati</taxon>
        <taxon>Actinomycetota</taxon>
        <taxon>Actinomycetes</taxon>
        <taxon>Micromonosporales</taxon>
        <taxon>Micromonosporaceae</taxon>
        <taxon>Actinoplanes</taxon>
    </lineage>
</organism>
<dbReference type="InterPro" id="IPR052077">
    <property type="entry name" value="CcrZ_PhaseVar_Mediator"/>
</dbReference>
<comment type="caution">
    <text evidence="2">The sequence shown here is derived from an EMBL/GenBank/DDBJ whole genome shotgun (WGS) entry which is preliminary data.</text>
</comment>
<dbReference type="PANTHER" id="PTHR40086:SF1">
    <property type="entry name" value="CELL CYCLE REGULATOR CCRZ"/>
    <property type="match status" value="1"/>
</dbReference>
<dbReference type="SUPFAM" id="SSF48452">
    <property type="entry name" value="TPR-like"/>
    <property type="match status" value="1"/>
</dbReference>
<dbReference type="PANTHER" id="PTHR40086">
    <property type="entry name" value="PHOSPHOTRANSFERASE YTMP-RELATED"/>
    <property type="match status" value="1"/>
</dbReference>
<feature type="domain" description="Aminoglycoside phosphotransferase" evidence="1">
    <location>
        <begin position="297"/>
        <end position="516"/>
    </location>
</feature>
<dbReference type="InterPro" id="IPR011990">
    <property type="entry name" value="TPR-like_helical_dom_sf"/>
</dbReference>
<gene>
    <name evidence="2" type="ORF">QLQ12_01085</name>
</gene>
<dbReference type="InterPro" id="IPR002575">
    <property type="entry name" value="Aminoglycoside_PTrfase"/>
</dbReference>
<dbReference type="RefSeq" id="WP_282756457.1">
    <property type="nucleotide sequence ID" value="NZ_JASCTH010000001.1"/>
</dbReference>
<name>A0ABT6WBV9_9ACTN</name>
<dbReference type="EMBL" id="JASCTH010000001">
    <property type="protein sequence ID" value="MDI6097203.1"/>
    <property type="molecule type" value="Genomic_DNA"/>
</dbReference>
<reference evidence="2 3" key="1">
    <citation type="submission" date="2023-05" db="EMBL/GenBank/DDBJ databases">
        <title>Actinoplanes sp. NEAU-A12 genome sequencing.</title>
        <authorList>
            <person name="Wang Z.-S."/>
        </authorList>
    </citation>
    <scope>NUCLEOTIDE SEQUENCE [LARGE SCALE GENOMIC DNA]</scope>
    <source>
        <strain evidence="2 3">NEAU-A12</strain>
    </source>
</reference>
<dbReference type="Gene3D" id="3.90.1200.10">
    <property type="match status" value="1"/>
</dbReference>
<dbReference type="InterPro" id="IPR011009">
    <property type="entry name" value="Kinase-like_dom_sf"/>
</dbReference>
<dbReference type="SUPFAM" id="SSF56112">
    <property type="entry name" value="Protein kinase-like (PK-like)"/>
    <property type="match status" value="1"/>
</dbReference>
<dbReference type="Proteomes" id="UP001241758">
    <property type="component" value="Unassembled WGS sequence"/>
</dbReference>
<accession>A0ABT6WBV9</accession>
<dbReference type="Pfam" id="PF01636">
    <property type="entry name" value="APH"/>
    <property type="match status" value="1"/>
</dbReference>
<protein>
    <submittedName>
        <fullName evidence="2">Phosphotransferase</fullName>
    </submittedName>
</protein>
<proteinExistence type="predicted"/>
<evidence type="ECO:0000313" key="2">
    <source>
        <dbReference type="EMBL" id="MDI6097203.1"/>
    </source>
</evidence>
<evidence type="ECO:0000259" key="1">
    <source>
        <dbReference type="Pfam" id="PF01636"/>
    </source>
</evidence>
<evidence type="ECO:0000313" key="3">
    <source>
        <dbReference type="Proteomes" id="UP001241758"/>
    </source>
</evidence>
<keyword evidence="3" id="KW-1185">Reference proteome</keyword>
<sequence>MPDAVHELRLRGDLAGAFRLAERAGEGRPDPAAALCAAGLRMMQGASVEALDRIAAAMREIEPGDDLLLGDAHRLRALVRRFCFAPEPALESLDVARRHYAAAGDPRRTARLRSDEAHLLLTGDPRRAASVAAEAIAEADRLGMDRAAAEARHAAALALVQQGDLGAAEAMLAVALATLSRSGSRTALARARWTGSLLLLRTDRVDEALAVMAGCLGDLHRAGAYPAWIIAGAELCGWQGRPSAVFAALAADAAGTMQAPDGADAVEAGIRSYLEIVTGLRVIDDYRFAAGSTAVMDGFHNRNVPRDDRVIRIPLPEAEVTDLQTWDEALVLAAVRRRVPAAPVLLAVSRRPPFQIHERIEGTRLDLLHPRGQALPEHLLRQLTEFLTSLRDLRRQDLPPLPPDWPRDGDCTGFANRMLHISRAIFERHRNAFGAMWERLGFPIDPLRNIDFGRLSGRPFAFLHADLHRANMLVRPDGTLFVVDWEFATWGDPVYELAANLHKTGYPADQERIVRQAWEKDRPTPSHAARLADIELYIAHERVKAVLIDSVRYAGTLRRRPNDPDAITLVRDLTTKIGEAYRVWGFDSPPPESAVEAALAGKGE</sequence>